<keyword evidence="4" id="KW-1003">Cell membrane</keyword>
<evidence type="ECO:0000256" key="3">
    <source>
        <dbReference type="ARBA" id="ARBA00012438"/>
    </source>
</evidence>
<dbReference type="PANTHER" id="PTHR45528:SF11">
    <property type="entry name" value="HISTIDINE KINASE"/>
    <property type="match status" value="1"/>
</dbReference>
<keyword evidence="21" id="KW-1185">Reference proteome</keyword>
<keyword evidence="6" id="KW-0808">Transferase</keyword>
<gene>
    <name evidence="20" type="ORF">H4683_003452</name>
</gene>
<dbReference type="InterPro" id="IPR003594">
    <property type="entry name" value="HATPase_dom"/>
</dbReference>
<evidence type="ECO:0000256" key="14">
    <source>
        <dbReference type="ARBA" id="ARBA00023136"/>
    </source>
</evidence>
<dbReference type="EC" id="2.7.13.3" evidence="3"/>
<sequence>MRSLYGKFIAFTVGIMLASTVIAFLAVNTYYHQQLKGQNDEKNMSIAESIASYIESASSVDLEKYLEAQSATGYKLYVINAQREATDYGVPFRVENLAQASIDQVLKGERYHGMRDLPGETFVTGFFSDELANTVGVPFEYEGKAYALFLRPDIKLLFTEVHYILGGMVLVMAIFSLLSMLIVAKKLIEPITKLTAATKMVGEEQFSGTLEINRQDEIGQLAQSFQRMTERLGENDRIRKEFISDVSHDFQSPLLNIKGYAELLMDSGLPEDSRKSYAQVIQSETERLSSLTKQLLLLTSLDQLTAPLQVKAFRLDEQLKEIIRKYRWLLVEKDMSLSMEIDEVRMQGDPAFLEKVWENLLSNALKYTEVGGSIEIELTEQVDHVTVVFCDNGVGLDEKDIGRIFDRFYRADDSRTQGVGGTGLGLSIVQQVVKLHGGTIEVMRNEAKGITFIVKLPKL</sequence>
<dbReference type="AlphaFoldDB" id="A0A927MRW0"/>
<evidence type="ECO:0000256" key="15">
    <source>
        <dbReference type="ARBA" id="ARBA00037219"/>
    </source>
</evidence>
<dbReference type="Gene3D" id="3.30.565.10">
    <property type="entry name" value="Histidine kinase-like ATPase, C-terminal domain"/>
    <property type="match status" value="1"/>
</dbReference>
<feature type="transmembrane region" description="Helical" evidence="17">
    <location>
        <begin position="161"/>
        <end position="184"/>
    </location>
</feature>
<evidence type="ECO:0000256" key="11">
    <source>
        <dbReference type="ARBA" id="ARBA00022989"/>
    </source>
</evidence>
<dbReference type="InterPro" id="IPR004358">
    <property type="entry name" value="Sig_transdc_His_kin-like_C"/>
</dbReference>
<evidence type="ECO:0000256" key="7">
    <source>
        <dbReference type="ARBA" id="ARBA00022692"/>
    </source>
</evidence>
<evidence type="ECO:0000256" key="8">
    <source>
        <dbReference type="ARBA" id="ARBA00022741"/>
    </source>
</evidence>
<dbReference type="InterPro" id="IPR003661">
    <property type="entry name" value="HisK_dim/P_dom"/>
</dbReference>
<dbReference type="InterPro" id="IPR036890">
    <property type="entry name" value="HATPase_C_sf"/>
</dbReference>
<evidence type="ECO:0000256" key="1">
    <source>
        <dbReference type="ARBA" id="ARBA00000085"/>
    </source>
</evidence>
<evidence type="ECO:0000256" key="2">
    <source>
        <dbReference type="ARBA" id="ARBA00004651"/>
    </source>
</evidence>
<comment type="caution">
    <text evidence="20">The sequence shown here is derived from an EMBL/GenBank/DDBJ whole genome shotgun (WGS) entry which is preliminary data.</text>
</comment>
<comment type="subcellular location">
    <subcellularLocation>
        <location evidence="2">Cell membrane</location>
        <topology evidence="2">Multi-pass membrane protein</topology>
    </subcellularLocation>
</comment>
<dbReference type="InterPro" id="IPR036097">
    <property type="entry name" value="HisK_dim/P_sf"/>
</dbReference>
<dbReference type="SMART" id="SM00388">
    <property type="entry name" value="HisKA"/>
    <property type="match status" value="1"/>
</dbReference>
<dbReference type="Pfam" id="PF00672">
    <property type="entry name" value="HAMP"/>
    <property type="match status" value="1"/>
</dbReference>
<evidence type="ECO:0000256" key="13">
    <source>
        <dbReference type="ARBA" id="ARBA00023026"/>
    </source>
</evidence>
<keyword evidence="12" id="KW-0902">Two-component regulatory system</keyword>
<dbReference type="CDD" id="cd00082">
    <property type="entry name" value="HisKA"/>
    <property type="match status" value="1"/>
</dbReference>
<dbReference type="CDD" id="cd00075">
    <property type="entry name" value="HATPase"/>
    <property type="match status" value="1"/>
</dbReference>
<organism evidence="20 21">
    <name type="scientific">Sporosarcina limicola</name>
    <dbReference type="NCBI Taxonomy" id="34101"/>
    <lineage>
        <taxon>Bacteria</taxon>
        <taxon>Bacillati</taxon>
        <taxon>Bacillota</taxon>
        <taxon>Bacilli</taxon>
        <taxon>Bacillales</taxon>
        <taxon>Caryophanaceae</taxon>
        <taxon>Sporosarcina</taxon>
    </lineage>
</organism>
<evidence type="ECO:0000259" key="19">
    <source>
        <dbReference type="PROSITE" id="PS50885"/>
    </source>
</evidence>
<dbReference type="InterPro" id="IPR050398">
    <property type="entry name" value="HssS/ArlS-like"/>
</dbReference>
<evidence type="ECO:0000256" key="17">
    <source>
        <dbReference type="SAM" id="Phobius"/>
    </source>
</evidence>
<evidence type="ECO:0000259" key="18">
    <source>
        <dbReference type="PROSITE" id="PS50109"/>
    </source>
</evidence>
<feature type="transmembrane region" description="Helical" evidence="17">
    <location>
        <begin position="6"/>
        <end position="27"/>
    </location>
</feature>
<dbReference type="SUPFAM" id="SSF47384">
    <property type="entry name" value="Homodimeric domain of signal transducing histidine kinase"/>
    <property type="match status" value="1"/>
</dbReference>
<keyword evidence="13" id="KW-0843">Virulence</keyword>
<keyword evidence="8" id="KW-0547">Nucleotide-binding</keyword>
<comment type="catalytic activity">
    <reaction evidence="1">
        <text>ATP + protein L-histidine = ADP + protein N-phospho-L-histidine.</text>
        <dbReference type="EC" id="2.7.13.3"/>
    </reaction>
</comment>
<dbReference type="Pfam" id="PF02518">
    <property type="entry name" value="HATPase_c"/>
    <property type="match status" value="1"/>
</dbReference>
<accession>A0A927MRW0</accession>
<evidence type="ECO:0000256" key="9">
    <source>
        <dbReference type="ARBA" id="ARBA00022777"/>
    </source>
</evidence>
<feature type="domain" description="HAMP" evidence="19">
    <location>
        <begin position="185"/>
        <end position="237"/>
    </location>
</feature>
<keyword evidence="5" id="KW-0597">Phosphoprotein</keyword>
<evidence type="ECO:0000256" key="10">
    <source>
        <dbReference type="ARBA" id="ARBA00022840"/>
    </source>
</evidence>
<dbReference type="InterPro" id="IPR003660">
    <property type="entry name" value="HAMP_dom"/>
</dbReference>
<evidence type="ECO:0000313" key="21">
    <source>
        <dbReference type="Proteomes" id="UP000658225"/>
    </source>
</evidence>
<dbReference type="GO" id="GO:0000155">
    <property type="term" value="F:phosphorelay sensor kinase activity"/>
    <property type="evidence" value="ECO:0007669"/>
    <property type="project" value="InterPro"/>
</dbReference>
<keyword evidence="9 20" id="KW-0418">Kinase</keyword>
<dbReference type="PANTHER" id="PTHR45528">
    <property type="entry name" value="SENSOR HISTIDINE KINASE CPXA"/>
    <property type="match status" value="1"/>
</dbReference>
<dbReference type="Proteomes" id="UP000658225">
    <property type="component" value="Unassembled WGS sequence"/>
</dbReference>
<dbReference type="PRINTS" id="PR00344">
    <property type="entry name" value="BCTRLSENSOR"/>
</dbReference>
<dbReference type="Pfam" id="PF00512">
    <property type="entry name" value="HisKA"/>
    <property type="match status" value="1"/>
</dbReference>
<dbReference type="EMBL" id="JADBEL010000024">
    <property type="protein sequence ID" value="MBE1556329.1"/>
    <property type="molecule type" value="Genomic_DNA"/>
</dbReference>
<name>A0A927MRW0_9BACL</name>
<dbReference type="SUPFAM" id="SSF158472">
    <property type="entry name" value="HAMP domain-like"/>
    <property type="match status" value="1"/>
</dbReference>
<comment type="function">
    <text evidence="15">Member of the two-component regulatory system HssS/HssR involved in intracellular heme homeostasis and tempering of staphylococcal virulence. HssS functions as a heme sensor histidine kinase which is autophosphorylated at a histidine residue and transfers its phosphate group to an aspartate residue of HssR. HssR/HssS activates the expression of hrtAB, an efflux pump, in response to extracellular heme, hemin, hemoglobin or blood.</text>
</comment>
<dbReference type="FunFam" id="1.10.287.130:FF:000001">
    <property type="entry name" value="Two-component sensor histidine kinase"/>
    <property type="match status" value="1"/>
</dbReference>
<dbReference type="RefSeq" id="WP_192599989.1">
    <property type="nucleotide sequence ID" value="NZ_JADBEL010000024.1"/>
</dbReference>
<evidence type="ECO:0000256" key="6">
    <source>
        <dbReference type="ARBA" id="ARBA00022679"/>
    </source>
</evidence>
<proteinExistence type="predicted"/>
<dbReference type="InterPro" id="IPR005467">
    <property type="entry name" value="His_kinase_dom"/>
</dbReference>
<evidence type="ECO:0000256" key="12">
    <source>
        <dbReference type="ARBA" id="ARBA00023012"/>
    </source>
</evidence>
<keyword evidence="7 17" id="KW-0812">Transmembrane</keyword>
<dbReference type="PROSITE" id="PS50885">
    <property type="entry name" value="HAMP"/>
    <property type="match status" value="1"/>
</dbReference>
<dbReference type="PROSITE" id="PS50109">
    <property type="entry name" value="HIS_KIN"/>
    <property type="match status" value="1"/>
</dbReference>
<protein>
    <recommendedName>
        <fullName evidence="16">Heme sensor protein HssS</fullName>
        <ecNumber evidence="3">2.7.13.3</ecNumber>
    </recommendedName>
</protein>
<dbReference type="FunFam" id="3.30.565.10:FF:000006">
    <property type="entry name" value="Sensor histidine kinase WalK"/>
    <property type="match status" value="1"/>
</dbReference>
<dbReference type="GO" id="GO:0005886">
    <property type="term" value="C:plasma membrane"/>
    <property type="evidence" value="ECO:0007669"/>
    <property type="project" value="UniProtKB-SubCell"/>
</dbReference>
<evidence type="ECO:0000256" key="16">
    <source>
        <dbReference type="ARBA" id="ARBA00040841"/>
    </source>
</evidence>
<dbReference type="SMART" id="SM00304">
    <property type="entry name" value="HAMP"/>
    <property type="match status" value="1"/>
</dbReference>
<evidence type="ECO:0000313" key="20">
    <source>
        <dbReference type="EMBL" id="MBE1556329.1"/>
    </source>
</evidence>
<reference evidence="20" key="1">
    <citation type="submission" date="2020-10" db="EMBL/GenBank/DDBJ databases">
        <title>Genomic Encyclopedia of Type Strains, Phase IV (KMG-IV): sequencing the most valuable type-strain genomes for metagenomic binning, comparative biology and taxonomic classification.</title>
        <authorList>
            <person name="Goeker M."/>
        </authorList>
    </citation>
    <scope>NUCLEOTIDE SEQUENCE</scope>
    <source>
        <strain evidence="20">DSM 13886</strain>
    </source>
</reference>
<dbReference type="SUPFAM" id="SSF55874">
    <property type="entry name" value="ATPase domain of HSP90 chaperone/DNA topoisomerase II/histidine kinase"/>
    <property type="match status" value="1"/>
</dbReference>
<keyword evidence="10" id="KW-0067">ATP-binding</keyword>
<dbReference type="SMART" id="SM00387">
    <property type="entry name" value="HATPase_c"/>
    <property type="match status" value="1"/>
</dbReference>
<evidence type="ECO:0000256" key="4">
    <source>
        <dbReference type="ARBA" id="ARBA00022475"/>
    </source>
</evidence>
<dbReference type="GO" id="GO:0005524">
    <property type="term" value="F:ATP binding"/>
    <property type="evidence" value="ECO:0007669"/>
    <property type="project" value="UniProtKB-KW"/>
</dbReference>
<keyword evidence="14 17" id="KW-0472">Membrane</keyword>
<evidence type="ECO:0000256" key="5">
    <source>
        <dbReference type="ARBA" id="ARBA00022553"/>
    </source>
</evidence>
<dbReference type="Gene3D" id="1.10.287.130">
    <property type="match status" value="1"/>
</dbReference>
<dbReference type="Gene3D" id="6.10.340.10">
    <property type="match status" value="1"/>
</dbReference>
<dbReference type="CDD" id="cd06225">
    <property type="entry name" value="HAMP"/>
    <property type="match status" value="1"/>
</dbReference>
<feature type="domain" description="Histidine kinase" evidence="18">
    <location>
        <begin position="245"/>
        <end position="459"/>
    </location>
</feature>
<keyword evidence="11 17" id="KW-1133">Transmembrane helix</keyword>